<feature type="compositionally biased region" description="Low complexity" evidence="1">
    <location>
        <begin position="11"/>
        <end position="25"/>
    </location>
</feature>
<gene>
    <name evidence="2" type="ORF">BJ508DRAFT_311040</name>
</gene>
<protein>
    <submittedName>
        <fullName evidence="2">Uncharacterized protein</fullName>
    </submittedName>
</protein>
<reference evidence="2 3" key="1">
    <citation type="journal article" date="2018" name="Nat. Ecol. Evol.">
        <title>Pezizomycetes genomes reveal the molecular basis of ectomycorrhizal truffle lifestyle.</title>
        <authorList>
            <person name="Murat C."/>
            <person name="Payen T."/>
            <person name="Noel B."/>
            <person name="Kuo A."/>
            <person name="Morin E."/>
            <person name="Chen J."/>
            <person name="Kohler A."/>
            <person name="Krizsan K."/>
            <person name="Balestrini R."/>
            <person name="Da Silva C."/>
            <person name="Montanini B."/>
            <person name="Hainaut M."/>
            <person name="Levati E."/>
            <person name="Barry K.W."/>
            <person name="Belfiori B."/>
            <person name="Cichocki N."/>
            <person name="Clum A."/>
            <person name="Dockter R.B."/>
            <person name="Fauchery L."/>
            <person name="Guy J."/>
            <person name="Iotti M."/>
            <person name="Le Tacon F."/>
            <person name="Lindquist E.A."/>
            <person name="Lipzen A."/>
            <person name="Malagnac F."/>
            <person name="Mello A."/>
            <person name="Molinier V."/>
            <person name="Miyauchi S."/>
            <person name="Poulain J."/>
            <person name="Riccioni C."/>
            <person name="Rubini A."/>
            <person name="Sitrit Y."/>
            <person name="Splivallo R."/>
            <person name="Traeger S."/>
            <person name="Wang M."/>
            <person name="Zifcakova L."/>
            <person name="Wipf D."/>
            <person name="Zambonelli A."/>
            <person name="Paolocci F."/>
            <person name="Nowrousian M."/>
            <person name="Ottonello S."/>
            <person name="Baldrian P."/>
            <person name="Spatafora J.W."/>
            <person name="Henrissat B."/>
            <person name="Nagy L.G."/>
            <person name="Aury J.M."/>
            <person name="Wincker P."/>
            <person name="Grigoriev I.V."/>
            <person name="Bonfante P."/>
            <person name="Martin F.M."/>
        </authorList>
    </citation>
    <scope>NUCLEOTIDE SEQUENCE [LARGE SCALE GENOMIC DNA]</scope>
    <source>
        <strain evidence="2 3">RN42</strain>
    </source>
</reference>
<dbReference type="Proteomes" id="UP000275078">
    <property type="component" value="Unassembled WGS sequence"/>
</dbReference>
<proteinExistence type="predicted"/>
<accession>A0A3N4HRR0</accession>
<keyword evidence="3" id="KW-1185">Reference proteome</keyword>
<dbReference type="EMBL" id="ML119743">
    <property type="protein sequence ID" value="RPA76533.1"/>
    <property type="molecule type" value="Genomic_DNA"/>
</dbReference>
<name>A0A3N4HRR0_ASCIM</name>
<feature type="region of interest" description="Disordered" evidence="1">
    <location>
        <begin position="1"/>
        <end position="33"/>
    </location>
</feature>
<evidence type="ECO:0000313" key="2">
    <source>
        <dbReference type="EMBL" id="RPA76533.1"/>
    </source>
</evidence>
<feature type="compositionally biased region" description="Pro residues" evidence="1">
    <location>
        <begin position="1"/>
        <end position="10"/>
    </location>
</feature>
<sequence>MISPPPPSRPSQPSQPSRQTPPGGSLSSKSRSLVTELPAPFRLRDQQTGLYRNPTEKEAQFLHEEYGAIAYAPPYAQIRFSDAARLGPHITTAGDMILTTELIENIHPACGMFTPIRGYPRTKDPVPELESANPRLPEVGRQICEKLVGVFADGTSKSLPCRIAIFSDCAVHVYFEAALPAKQYLPGWIAGRPAYYFPDGKDFGLHSLSSTSIHTDSTSHHMPQHCGSKITFSSMSCTLGPALRNTNTWAFRVLTALHASGDPAADGYTGIGFDKDGNEFGTVRERDLSLDLAFLELHQTADFDETQYIDGLPAPSSIIHPKDIRFGDFVACSSEFVGGPFLFEVKAAVMSFEADEDGKLQRLERFEGIYYHSDNTELLPRLCGAPLVRDGADGVLYGIFRFADASNPRMCYFHPVGAFLEGEGWVLDNGAN</sequence>
<dbReference type="AlphaFoldDB" id="A0A3N4HRR0"/>
<organism evidence="2 3">
    <name type="scientific">Ascobolus immersus RN42</name>
    <dbReference type="NCBI Taxonomy" id="1160509"/>
    <lineage>
        <taxon>Eukaryota</taxon>
        <taxon>Fungi</taxon>
        <taxon>Dikarya</taxon>
        <taxon>Ascomycota</taxon>
        <taxon>Pezizomycotina</taxon>
        <taxon>Pezizomycetes</taxon>
        <taxon>Pezizales</taxon>
        <taxon>Ascobolaceae</taxon>
        <taxon>Ascobolus</taxon>
    </lineage>
</organism>
<evidence type="ECO:0000313" key="3">
    <source>
        <dbReference type="Proteomes" id="UP000275078"/>
    </source>
</evidence>
<evidence type="ECO:0000256" key="1">
    <source>
        <dbReference type="SAM" id="MobiDB-lite"/>
    </source>
</evidence>